<evidence type="ECO:0000256" key="1">
    <source>
        <dbReference type="ARBA" id="ARBA00007812"/>
    </source>
</evidence>
<proteinExistence type="inferred from homology"/>
<evidence type="ECO:0000259" key="4">
    <source>
        <dbReference type="Pfam" id="PF00205"/>
    </source>
</evidence>
<dbReference type="OrthoDB" id="4494979at2"/>
<name>A0A5B9EFQ3_9BACT</name>
<keyword evidence="7" id="KW-0456">Lyase</keyword>
<feature type="domain" description="Thiamine pyrophosphate enzyme N-terminal TPP-binding" evidence="6">
    <location>
        <begin position="8"/>
        <end position="109"/>
    </location>
</feature>
<dbReference type="Pfam" id="PF02775">
    <property type="entry name" value="TPP_enzyme_C"/>
    <property type="match status" value="1"/>
</dbReference>
<dbReference type="Pfam" id="PF02776">
    <property type="entry name" value="TPP_enzyme_N"/>
    <property type="match status" value="1"/>
</dbReference>
<dbReference type="InterPro" id="IPR029035">
    <property type="entry name" value="DHS-like_NAD/FAD-binding_dom"/>
</dbReference>
<dbReference type="NCBIfam" id="NF005485">
    <property type="entry name" value="PRK07092.1"/>
    <property type="match status" value="1"/>
</dbReference>
<keyword evidence="8" id="KW-1185">Reference proteome</keyword>
<evidence type="ECO:0000259" key="6">
    <source>
        <dbReference type="Pfam" id="PF02776"/>
    </source>
</evidence>
<dbReference type="SUPFAM" id="SSF52467">
    <property type="entry name" value="DHS-like NAD/FAD-binding domain"/>
    <property type="match status" value="1"/>
</dbReference>
<dbReference type="Proteomes" id="UP000321820">
    <property type="component" value="Chromosome"/>
</dbReference>
<dbReference type="InterPro" id="IPR012000">
    <property type="entry name" value="Thiamin_PyroP_enz_cen_dom"/>
</dbReference>
<accession>A0A5B9EFQ3</accession>
<dbReference type="GO" id="GO:0019752">
    <property type="term" value="P:carboxylic acid metabolic process"/>
    <property type="evidence" value="ECO:0007669"/>
    <property type="project" value="UniProtKB-ARBA"/>
</dbReference>
<dbReference type="Gene3D" id="3.40.50.1220">
    <property type="entry name" value="TPP-binding domain"/>
    <property type="match status" value="1"/>
</dbReference>
<comment type="similarity">
    <text evidence="1 3">Belongs to the TPP enzyme family.</text>
</comment>
<dbReference type="EMBL" id="CP042806">
    <property type="protein sequence ID" value="QEE28876.1"/>
    <property type="molecule type" value="Genomic_DNA"/>
</dbReference>
<dbReference type="GO" id="GO:0050695">
    <property type="term" value="F:benzoylformate decarboxylase activity"/>
    <property type="evidence" value="ECO:0007669"/>
    <property type="project" value="UniProtKB-EC"/>
</dbReference>
<evidence type="ECO:0000256" key="3">
    <source>
        <dbReference type="RuleBase" id="RU362132"/>
    </source>
</evidence>
<dbReference type="Pfam" id="PF00205">
    <property type="entry name" value="TPP_enzyme_M"/>
    <property type="match status" value="1"/>
</dbReference>
<gene>
    <name evidence="7" type="ORF">FTW19_13240</name>
</gene>
<dbReference type="InterPro" id="IPR011766">
    <property type="entry name" value="TPP_enzyme_TPP-bd"/>
</dbReference>
<evidence type="ECO:0000259" key="5">
    <source>
        <dbReference type="Pfam" id="PF02775"/>
    </source>
</evidence>
<organism evidence="7 8">
    <name type="scientific">Terriglobus albidus</name>
    <dbReference type="NCBI Taxonomy" id="1592106"/>
    <lineage>
        <taxon>Bacteria</taxon>
        <taxon>Pseudomonadati</taxon>
        <taxon>Acidobacteriota</taxon>
        <taxon>Terriglobia</taxon>
        <taxon>Terriglobales</taxon>
        <taxon>Acidobacteriaceae</taxon>
        <taxon>Terriglobus</taxon>
    </lineage>
</organism>
<evidence type="ECO:0000256" key="2">
    <source>
        <dbReference type="ARBA" id="ARBA00023052"/>
    </source>
</evidence>
<dbReference type="PANTHER" id="PTHR18968:SF133">
    <property type="entry name" value="BENZOYLFORMATE DECARBOXYLASE"/>
    <property type="match status" value="1"/>
</dbReference>
<dbReference type="GO" id="GO:0000287">
    <property type="term" value="F:magnesium ion binding"/>
    <property type="evidence" value="ECO:0007669"/>
    <property type="project" value="InterPro"/>
</dbReference>
<evidence type="ECO:0000313" key="8">
    <source>
        <dbReference type="Proteomes" id="UP000321820"/>
    </source>
</evidence>
<dbReference type="PANTHER" id="PTHR18968">
    <property type="entry name" value="THIAMINE PYROPHOSPHATE ENZYMES"/>
    <property type="match status" value="1"/>
</dbReference>
<dbReference type="AlphaFoldDB" id="A0A5B9EFQ3"/>
<dbReference type="SUPFAM" id="SSF52518">
    <property type="entry name" value="Thiamin diphosphate-binding fold (THDP-binding)"/>
    <property type="match status" value="2"/>
</dbReference>
<sequence>MNDQTTLTVYQATYDLLRKLGLTTIFGNPGSTEQPFLKNFPSDFEYILGLQEASAVAMADGFAQATKRPALLNLHTSAGTGHGMGNIMTAYQNKTPLIITAGQQAREMVLCDPYLTNRDETTLPRPWVKWAYQPVRAQDVPGALMRAYAVALQPPAGPVYVSIPLTDWDQPALGEAVVRTVSSRYAPDPDRIALFADRIRKSQNPVLIYGPEIERSGGWHAGIKFAERLNAPVYLAPLADRASFPQTHPQFRGMVPIAIGPLSKKLAGHDLIIVVGAQVFRYYPYIAGDYLPKGTDLLQITNDPYDAAAAIVGDSLLADASLALEALADAIPEVTLRSVSSRADIERTLPAKPHNPLTALEAFTALGDVRPANAILVNETASNFADLLQNWPIVEPESYYTFASGGLGWGAPAAVGIAIAQKKQGTGRPVIAAIGDGALQYSVQSLYTAAQQKLKLIFVVPCNDEYAILKNFAVLENTPNVPALDLPGLDIVATANAFGCIGVAANTAEEIKQAFTTALDADGPTVIAIRIARQMRSLVPDAD</sequence>
<dbReference type="InterPro" id="IPR029061">
    <property type="entry name" value="THDP-binding"/>
</dbReference>
<dbReference type="GO" id="GO:0003984">
    <property type="term" value="F:acetolactate synthase activity"/>
    <property type="evidence" value="ECO:0007669"/>
    <property type="project" value="TreeGrafter"/>
</dbReference>
<feature type="domain" description="Thiamine pyrophosphate enzyme TPP-binding" evidence="5">
    <location>
        <begin position="389"/>
        <end position="528"/>
    </location>
</feature>
<dbReference type="InterPro" id="IPR012001">
    <property type="entry name" value="Thiamin_PyroP_enz_TPP-bd_dom"/>
</dbReference>
<dbReference type="Gene3D" id="3.40.50.970">
    <property type="match status" value="2"/>
</dbReference>
<keyword evidence="2 3" id="KW-0786">Thiamine pyrophosphate</keyword>
<protein>
    <submittedName>
        <fullName evidence="7">Benzoylformate decarboxylase</fullName>
        <ecNumber evidence="7">4.1.1.7</ecNumber>
    </submittedName>
</protein>
<dbReference type="InterPro" id="IPR045229">
    <property type="entry name" value="TPP_enz"/>
</dbReference>
<feature type="domain" description="Thiamine pyrophosphate enzyme central" evidence="4">
    <location>
        <begin position="195"/>
        <end position="327"/>
    </location>
</feature>
<dbReference type="GO" id="GO:0050660">
    <property type="term" value="F:flavin adenine dinucleotide binding"/>
    <property type="evidence" value="ECO:0007669"/>
    <property type="project" value="TreeGrafter"/>
</dbReference>
<reference evidence="7 8" key="1">
    <citation type="submission" date="2019-08" db="EMBL/GenBank/DDBJ databases">
        <title>Complete genome sequence of Terriglobus albidus strain ORNL.</title>
        <authorList>
            <person name="Podar M."/>
        </authorList>
    </citation>
    <scope>NUCLEOTIDE SEQUENCE [LARGE SCALE GENOMIC DNA]</scope>
    <source>
        <strain evidence="7 8">ORNL</strain>
    </source>
</reference>
<dbReference type="CDD" id="cd02002">
    <property type="entry name" value="TPP_BFDC"/>
    <property type="match status" value="1"/>
</dbReference>
<evidence type="ECO:0000313" key="7">
    <source>
        <dbReference type="EMBL" id="QEE28876.1"/>
    </source>
</evidence>
<dbReference type="KEGG" id="talb:FTW19_13240"/>
<dbReference type="RefSeq" id="WP_147648074.1">
    <property type="nucleotide sequence ID" value="NZ_CP042806.1"/>
</dbReference>
<dbReference type="EC" id="4.1.1.7" evidence="7"/>
<dbReference type="GO" id="GO:0030976">
    <property type="term" value="F:thiamine pyrophosphate binding"/>
    <property type="evidence" value="ECO:0007669"/>
    <property type="project" value="InterPro"/>
</dbReference>
<dbReference type="CDD" id="cd07035">
    <property type="entry name" value="TPP_PYR_POX_like"/>
    <property type="match status" value="1"/>
</dbReference>